<dbReference type="Gene3D" id="2.40.128.130">
    <property type="entry name" value="Autotransporter beta-domain"/>
    <property type="match status" value="1"/>
</dbReference>
<name>A0A5M6A2X1_9BACE</name>
<dbReference type="Proteomes" id="UP000325055">
    <property type="component" value="Unassembled WGS sequence"/>
</dbReference>
<dbReference type="AlphaFoldDB" id="A0A5M6A2X1"/>
<feature type="signal peptide" evidence="1">
    <location>
        <begin position="1"/>
        <end position="23"/>
    </location>
</feature>
<dbReference type="Pfam" id="PF12099">
    <property type="entry name" value="DUF3575"/>
    <property type="match status" value="1"/>
</dbReference>
<dbReference type="InterPro" id="IPR021958">
    <property type="entry name" value="DUF3575"/>
</dbReference>
<evidence type="ECO:0000313" key="3">
    <source>
        <dbReference type="Proteomes" id="UP000325055"/>
    </source>
</evidence>
<sequence>MKQNIQQLIIAATIILAAGNNCAVAQSNSTAISSSETNSTSSPSPRLSLRSNLLLWAFGSPSLGMDLTLGRRWQVGLDGSYGNWSLSHRTHAARLSTAGLQLRRYFRPFTNRDPASHPNRDIYISSSRGTYLGIDLRYTHFNEQLLTAGTPGREGDLISAGILLGYSFALDPCGRWAIDAALALGYQHQDYDRYTWYAPAAQSRLLGTRTHDRFTLTALDVALVYRF</sequence>
<protein>
    <submittedName>
        <fullName evidence="2">DUF3575 domain-containing protein</fullName>
    </submittedName>
</protein>
<accession>A0A5M6A2X1</accession>
<dbReference type="InterPro" id="IPR036709">
    <property type="entry name" value="Autotransporte_beta_dom_sf"/>
</dbReference>
<organism evidence="2 3">
    <name type="scientific">Bacteroides cellulosilyticus</name>
    <dbReference type="NCBI Taxonomy" id="246787"/>
    <lineage>
        <taxon>Bacteria</taxon>
        <taxon>Pseudomonadati</taxon>
        <taxon>Bacteroidota</taxon>
        <taxon>Bacteroidia</taxon>
        <taxon>Bacteroidales</taxon>
        <taxon>Bacteroidaceae</taxon>
        <taxon>Bacteroides</taxon>
    </lineage>
</organism>
<comment type="caution">
    <text evidence="2">The sequence shown here is derived from an EMBL/GenBank/DDBJ whole genome shotgun (WGS) entry which is preliminary data.</text>
</comment>
<dbReference type="RefSeq" id="WP_149950756.1">
    <property type="nucleotide sequence ID" value="NZ_RCXI01000045.1"/>
</dbReference>
<gene>
    <name evidence="2" type="ORF">F2Y86_26905</name>
</gene>
<dbReference type="EMBL" id="VVYW01000044">
    <property type="protein sequence ID" value="KAA5401961.1"/>
    <property type="molecule type" value="Genomic_DNA"/>
</dbReference>
<evidence type="ECO:0000313" key="2">
    <source>
        <dbReference type="EMBL" id="KAA5401961.1"/>
    </source>
</evidence>
<evidence type="ECO:0000256" key="1">
    <source>
        <dbReference type="SAM" id="SignalP"/>
    </source>
</evidence>
<reference evidence="2 3" key="1">
    <citation type="journal article" date="2019" name="Nat. Med.">
        <title>A library of human gut bacterial isolates paired with longitudinal multiomics data enables mechanistic microbiome research.</title>
        <authorList>
            <person name="Poyet M."/>
            <person name="Groussin M."/>
            <person name="Gibbons S.M."/>
            <person name="Avila-Pacheco J."/>
            <person name="Jiang X."/>
            <person name="Kearney S.M."/>
            <person name="Perrotta A.R."/>
            <person name="Berdy B."/>
            <person name="Zhao S."/>
            <person name="Lieberman T.D."/>
            <person name="Swanson P.K."/>
            <person name="Smith M."/>
            <person name="Roesemann S."/>
            <person name="Alexander J.E."/>
            <person name="Rich S.A."/>
            <person name="Livny J."/>
            <person name="Vlamakis H."/>
            <person name="Clish C."/>
            <person name="Bullock K."/>
            <person name="Deik A."/>
            <person name="Scott J."/>
            <person name="Pierce K.A."/>
            <person name="Xavier R.J."/>
            <person name="Alm E.J."/>
        </authorList>
    </citation>
    <scope>NUCLEOTIDE SEQUENCE [LARGE SCALE GENOMIC DNA]</scope>
    <source>
        <strain evidence="2 3">BIOML-A7</strain>
    </source>
</reference>
<dbReference type="SUPFAM" id="SSF103515">
    <property type="entry name" value="Autotransporter"/>
    <property type="match status" value="1"/>
</dbReference>
<keyword evidence="1" id="KW-0732">Signal</keyword>
<feature type="chain" id="PRO_5024394138" evidence="1">
    <location>
        <begin position="24"/>
        <end position="227"/>
    </location>
</feature>
<proteinExistence type="predicted"/>